<reference evidence="4" key="1">
    <citation type="submission" date="2023-06" db="EMBL/GenBank/DDBJ databases">
        <title>Genome-scale phylogeny and comparative genomics of the fungal order Sordariales.</title>
        <authorList>
            <consortium name="Lawrence Berkeley National Laboratory"/>
            <person name="Hensen N."/>
            <person name="Bonometti L."/>
            <person name="Westerberg I."/>
            <person name="Brannstrom I.O."/>
            <person name="Guillou S."/>
            <person name="Cros-Aarteil S."/>
            <person name="Calhoun S."/>
            <person name="Haridas S."/>
            <person name="Kuo A."/>
            <person name="Mondo S."/>
            <person name="Pangilinan J."/>
            <person name="Riley R."/>
            <person name="LaButti K."/>
            <person name="Andreopoulos B."/>
            <person name="Lipzen A."/>
            <person name="Chen C."/>
            <person name="Yanf M."/>
            <person name="Daum C."/>
            <person name="Ng V."/>
            <person name="Clum A."/>
            <person name="Steindorff A."/>
            <person name="Ohm R."/>
            <person name="Martin F."/>
            <person name="Silar P."/>
            <person name="Natvig D."/>
            <person name="Lalanne C."/>
            <person name="Gautier V."/>
            <person name="Ament-velasquez S.L."/>
            <person name="Kruys A."/>
            <person name="Hutchinson M.I."/>
            <person name="Powell A.J."/>
            <person name="Barry K."/>
            <person name="Miller A.N."/>
            <person name="Grigoriev I.V."/>
            <person name="Debuchy R."/>
            <person name="Gladieux P."/>
            <person name="Thoren M.H."/>
            <person name="Johannesson H."/>
        </authorList>
    </citation>
    <scope>NUCLEOTIDE SEQUENCE</scope>
    <source>
        <strain evidence="4">SMH3187-1</strain>
    </source>
</reference>
<evidence type="ECO:0000256" key="3">
    <source>
        <dbReference type="SAM" id="SignalP"/>
    </source>
</evidence>
<gene>
    <name evidence="4" type="ORF">B0T18DRAFT_388913</name>
</gene>
<keyword evidence="3" id="KW-0732">Signal</keyword>
<feature type="region of interest" description="Disordered" evidence="1">
    <location>
        <begin position="488"/>
        <end position="512"/>
    </location>
</feature>
<evidence type="ECO:0008006" key="6">
    <source>
        <dbReference type="Google" id="ProtNLM"/>
    </source>
</evidence>
<evidence type="ECO:0000313" key="5">
    <source>
        <dbReference type="Proteomes" id="UP001172155"/>
    </source>
</evidence>
<protein>
    <recommendedName>
        <fullName evidence="6">Fucose-specific lectin</fullName>
    </recommendedName>
</protein>
<dbReference type="Gene3D" id="2.120.10.70">
    <property type="entry name" value="Fucose-specific lectin"/>
    <property type="match status" value="1"/>
</dbReference>
<proteinExistence type="predicted"/>
<comment type="caution">
    <text evidence="4">The sequence shown here is derived from an EMBL/GenBank/DDBJ whole genome shotgun (WGS) entry which is preliminary data.</text>
</comment>
<keyword evidence="2" id="KW-1133">Transmembrane helix</keyword>
<feature type="signal peptide" evidence="3">
    <location>
        <begin position="1"/>
        <end position="21"/>
    </location>
</feature>
<feature type="chain" id="PRO_5041428270" description="Fucose-specific lectin" evidence="3">
    <location>
        <begin position="22"/>
        <end position="512"/>
    </location>
</feature>
<evidence type="ECO:0000256" key="2">
    <source>
        <dbReference type="SAM" id="Phobius"/>
    </source>
</evidence>
<keyword evidence="2" id="KW-0812">Transmembrane</keyword>
<sequence length="512" mass="55266">MVSPISTAFLVLAAAVAPSHAAIAAWWTGIGPQIILQNATTGAIRHSPCNAFGVPTYSHTSSHELPLSQEPKKGTALAGAGWWDEKTTTASIFYTTENNQIINALLECDMQTGLFNSKGSYVVSQQNFPVHSNTSLAVLLLGDADGYRVYYHDDKQRVNEIGYTQETDWHHRKIITPDSQGWPAVGAFRANTPANISVVSVHDTQNLMVMRNAADEAWYLSTFPRPLSNNFSTSEADPTSISLNQTVLTNFTMPAWDGKPSALGLTIDSSFTRFVWYIGTDKALHQIQSKSFVWTVKDSQASDIWPVADSANAELAVAADQRSSMVRLYYFVDGRVTEVKYENNSWKPFKALAEPKAVTTDTPAPVPTSSGTAPTDTPAAATAGLSTGAKAGIAVGVILGVVGLVAVGVILFLARRRKQAAAASDPAAAVLGPAEVSAPPYGPPPPTSSPGHEQYLWEKKQYPPPAHAVHQLDSVHRPMEMEAAPRPMYELPDQTRSHELVGDARPMRHQAP</sequence>
<feature type="region of interest" description="Disordered" evidence="1">
    <location>
        <begin position="357"/>
        <end position="378"/>
    </location>
</feature>
<accession>A0AA40F1H2</accession>
<dbReference type="AlphaFoldDB" id="A0AA40F1H2"/>
<feature type="compositionally biased region" description="Basic and acidic residues" evidence="1">
    <location>
        <begin position="493"/>
        <end position="506"/>
    </location>
</feature>
<organism evidence="4 5">
    <name type="scientific">Schizothecium vesticola</name>
    <dbReference type="NCBI Taxonomy" id="314040"/>
    <lineage>
        <taxon>Eukaryota</taxon>
        <taxon>Fungi</taxon>
        <taxon>Dikarya</taxon>
        <taxon>Ascomycota</taxon>
        <taxon>Pezizomycotina</taxon>
        <taxon>Sordariomycetes</taxon>
        <taxon>Sordariomycetidae</taxon>
        <taxon>Sordariales</taxon>
        <taxon>Schizotheciaceae</taxon>
        <taxon>Schizothecium</taxon>
    </lineage>
</organism>
<dbReference type="Proteomes" id="UP001172155">
    <property type="component" value="Unassembled WGS sequence"/>
</dbReference>
<feature type="transmembrane region" description="Helical" evidence="2">
    <location>
        <begin position="391"/>
        <end position="414"/>
    </location>
</feature>
<dbReference type="SUPFAM" id="SSF89372">
    <property type="entry name" value="Fucose-specific lectin"/>
    <property type="match status" value="1"/>
</dbReference>
<name>A0AA40F1H2_9PEZI</name>
<keyword evidence="5" id="KW-1185">Reference proteome</keyword>
<keyword evidence="2" id="KW-0472">Membrane</keyword>
<dbReference type="PANTHER" id="PTHR16861:SF4">
    <property type="entry name" value="SH3 DOMAIN PROTEIN (AFU_ORTHOLOGUE AFUA_1G13610)"/>
    <property type="match status" value="1"/>
</dbReference>
<dbReference type="PANTHER" id="PTHR16861">
    <property type="entry name" value="GLYCOPROTEIN 38"/>
    <property type="match status" value="1"/>
</dbReference>
<evidence type="ECO:0000313" key="4">
    <source>
        <dbReference type="EMBL" id="KAK0749291.1"/>
    </source>
</evidence>
<dbReference type="EMBL" id="JAUKUD010000003">
    <property type="protein sequence ID" value="KAK0749291.1"/>
    <property type="molecule type" value="Genomic_DNA"/>
</dbReference>
<evidence type="ECO:0000256" key="1">
    <source>
        <dbReference type="SAM" id="MobiDB-lite"/>
    </source>
</evidence>